<organism evidence="2 3">
    <name type="scientific">Methanobacterium formicicum (strain DSM 3637 / PP1)</name>
    <dbReference type="NCBI Taxonomy" id="1204725"/>
    <lineage>
        <taxon>Archaea</taxon>
        <taxon>Methanobacteriati</taxon>
        <taxon>Methanobacteriota</taxon>
        <taxon>Methanomada group</taxon>
        <taxon>Methanobacteria</taxon>
        <taxon>Methanobacteriales</taxon>
        <taxon>Methanobacteriaceae</taxon>
        <taxon>Methanobacterium</taxon>
    </lineage>
</organism>
<feature type="domain" description="Imm-5-like" evidence="1">
    <location>
        <begin position="23"/>
        <end position="150"/>
    </location>
</feature>
<proteinExistence type="predicted"/>
<gene>
    <name evidence="2" type="ORF">A994_07581</name>
</gene>
<evidence type="ECO:0000313" key="3">
    <source>
        <dbReference type="Proteomes" id="UP000007360"/>
    </source>
</evidence>
<dbReference type="Proteomes" id="UP000007360">
    <property type="component" value="Unassembled WGS sequence"/>
</dbReference>
<dbReference type="AlphaFoldDB" id="K2RS28"/>
<dbReference type="RefSeq" id="WP_004030826.1">
    <property type="nucleotide sequence ID" value="NZ_AMPO01000006.1"/>
</dbReference>
<comment type="caution">
    <text evidence="2">The sequence shown here is derived from an EMBL/GenBank/DDBJ whole genome shotgun (WGS) entry which is preliminary data.</text>
</comment>
<evidence type="ECO:0000313" key="2">
    <source>
        <dbReference type="EMBL" id="EKF85575.1"/>
    </source>
</evidence>
<keyword evidence="3" id="KW-1185">Reference proteome</keyword>
<dbReference type="EMBL" id="AMPO01000006">
    <property type="protein sequence ID" value="EKF85575.1"/>
    <property type="molecule type" value="Genomic_DNA"/>
</dbReference>
<reference evidence="2 3" key="1">
    <citation type="journal article" date="2012" name="J. Bacteriol.">
        <title>Draft genome sequence of Methanobacterium formicicum DSM 3637, an archaebacterium isolated from the methane producer amoeba Pelomyxa palustris.</title>
        <authorList>
            <person name="Gutierrez G."/>
        </authorList>
    </citation>
    <scope>NUCLEOTIDE SEQUENCE [LARGE SCALE GENOMIC DNA]</scope>
    <source>
        <strain evidence="3">DSM 3637 / PP1</strain>
    </source>
</reference>
<dbReference type="OrthoDB" id="380834at2157"/>
<name>K2RS28_METFP</name>
<dbReference type="Pfam" id="PF21805">
    <property type="entry name" value="Imm5_like"/>
    <property type="match status" value="1"/>
</dbReference>
<protein>
    <recommendedName>
        <fullName evidence="1">Imm-5-like domain-containing protein</fullName>
    </recommendedName>
</protein>
<dbReference type="PATRIC" id="fig|1204725.3.peg.1520"/>
<evidence type="ECO:0000259" key="1">
    <source>
        <dbReference type="Pfam" id="PF21805"/>
    </source>
</evidence>
<dbReference type="InterPro" id="IPR048667">
    <property type="entry name" value="Imm5-like"/>
</dbReference>
<sequence>MVTKTKIKINDNSALREILDSEYEVSSQIRMCNYALKLSTHILKLVNYIEPENPVIKEGYLINEAWQRGEVRMHDVRQAGFKIHKLARESEDEVIQTALRVVGQSIATGHMKEHAMVASDYAIKVINLLYPNQIEKVTGERLWQIKQLQSIPKTR</sequence>
<accession>K2RS28</accession>